<dbReference type="Pfam" id="PF00098">
    <property type="entry name" value="zf-CCHC"/>
    <property type="match status" value="1"/>
</dbReference>
<dbReference type="InterPro" id="IPR001878">
    <property type="entry name" value="Znf_CCHC"/>
</dbReference>
<dbReference type="AlphaFoldDB" id="G0NWZ0"/>
<evidence type="ECO:0000313" key="4">
    <source>
        <dbReference type="EMBL" id="EGT39283.1"/>
    </source>
</evidence>
<keyword evidence="1" id="KW-0479">Metal-binding</keyword>
<dbReference type="OrthoDB" id="5823075at2759"/>
<protein>
    <recommendedName>
        <fullName evidence="3">CCHC-type domain-containing protein</fullName>
    </recommendedName>
</protein>
<feature type="compositionally biased region" description="Basic residues" evidence="2">
    <location>
        <begin position="187"/>
        <end position="200"/>
    </location>
</feature>
<dbReference type="HOGENOM" id="CLU_566491_0_0_1"/>
<proteinExistence type="predicted"/>
<dbReference type="InterPro" id="IPR036875">
    <property type="entry name" value="Znf_CCHC_sf"/>
</dbReference>
<feature type="compositionally biased region" description="Gly residues" evidence="2">
    <location>
        <begin position="70"/>
        <end position="87"/>
    </location>
</feature>
<feature type="compositionally biased region" description="Polar residues" evidence="2">
    <location>
        <begin position="129"/>
        <end position="140"/>
    </location>
</feature>
<evidence type="ECO:0000313" key="5">
    <source>
        <dbReference type="Proteomes" id="UP000008068"/>
    </source>
</evidence>
<dbReference type="eggNOG" id="ENOG502TFE4">
    <property type="taxonomic scope" value="Eukaryota"/>
</dbReference>
<name>G0NWZ0_CAEBE</name>
<feature type="domain" description="CCHC-type" evidence="3">
    <location>
        <begin position="206"/>
        <end position="221"/>
    </location>
</feature>
<feature type="region of interest" description="Disordered" evidence="2">
    <location>
        <begin position="28"/>
        <end position="97"/>
    </location>
</feature>
<accession>G0NWZ0</accession>
<gene>
    <name evidence="4" type="ORF">CAEBREN_00181</name>
</gene>
<organism evidence="5">
    <name type="scientific">Caenorhabditis brenneri</name>
    <name type="common">Nematode worm</name>
    <dbReference type="NCBI Taxonomy" id="135651"/>
    <lineage>
        <taxon>Eukaryota</taxon>
        <taxon>Metazoa</taxon>
        <taxon>Ecdysozoa</taxon>
        <taxon>Nematoda</taxon>
        <taxon>Chromadorea</taxon>
        <taxon>Rhabditida</taxon>
        <taxon>Rhabditina</taxon>
        <taxon>Rhabditomorpha</taxon>
        <taxon>Rhabditoidea</taxon>
        <taxon>Rhabditidae</taxon>
        <taxon>Peloderinae</taxon>
        <taxon>Caenorhabditis</taxon>
    </lineage>
</organism>
<evidence type="ECO:0000259" key="3">
    <source>
        <dbReference type="PROSITE" id="PS50158"/>
    </source>
</evidence>
<dbReference type="Proteomes" id="UP000008068">
    <property type="component" value="Unassembled WGS sequence"/>
</dbReference>
<dbReference type="GO" id="GO:0003676">
    <property type="term" value="F:nucleic acid binding"/>
    <property type="evidence" value="ECO:0007669"/>
    <property type="project" value="InterPro"/>
</dbReference>
<dbReference type="OMA" id="HCQEHGH"/>
<dbReference type="FunCoup" id="G0NWZ0">
    <property type="interactions" value="1106"/>
</dbReference>
<dbReference type="PROSITE" id="PS50158">
    <property type="entry name" value="ZF_CCHC"/>
    <property type="match status" value="1"/>
</dbReference>
<keyword evidence="1" id="KW-0862">Zinc</keyword>
<dbReference type="GO" id="GO:0019899">
    <property type="term" value="F:enzyme binding"/>
    <property type="evidence" value="ECO:0007669"/>
    <property type="project" value="UniProtKB-ARBA"/>
</dbReference>
<feature type="region of interest" description="Disordered" evidence="2">
    <location>
        <begin position="376"/>
        <end position="424"/>
    </location>
</feature>
<dbReference type="Gene3D" id="4.10.60.10">
    <property type="entry name" value="Zinc finger, CCHC-type"/>
    <property type="match status" value="1"/>
</dbReference>
<feature type="compositionally biased region" description="Basic and acidic residues" evidence="2">
    <location>
        <begin position="208"/>
        <end position="225"/>
    </location>
</feature>
<keyword evidence="5" id="KW-1185">Reference proteome</keyword>
<dbReference type="EMBL" id="GL379967">
    <property type="protein sequence ID" value="EGT39283.1"/>
    <property type="molecule type" value="Genomic_DNA"/>
</dbReference>
<dbReference type="InParanoid" id="G0NWZ0"/>
<dbReference type="GO" id="GO:0005737">
    <property type="term" value="C:cytoplasm"/>
    <property type="evidence" value="ECO:0007669"/>
    <property type="project" value="UniProtKB-ARBA"/>
</dbReference>
<reference evidence="5" key="1">
    <citation type="submission" date="2011-07" db="EMBL/GenBank/DDBJ databases">
        <authorList>
            <consortium name="Caenorhabditis brenneri Sequencing and Analysis Consortium"/>
            <person name="Wilson R.K."/>
        </authorList>
    </citation>
    <scope>NUCLEOTIDE SEQUENCE [LARGE SCALE GENOMIC DNA]</scope>
    <source>
        <strain evidence="5">PB2801</strain>
    </source>
</reference>
<keyword evidence="1" id="KW-0863">Zinc-finger</keyword>
<evidence type="ECO:0000256" key="1">
    <source>
        <dbReference type="PROSITE-ProRule" id="PRU00047"/>
    </source>
</evidence>
<dbReference type="SUPFAM" id="SSF57756">
    <property type="entry name" value="Retrovirus zinc finger-like domains"/>
    <property type="match status" value="1"/>
</dbReference>
<evidence type="ECO:0000256" key="2">
    <source>
        <dbReference type="SAM" id="MobiDB-lite"/>
    </source>
</evidence>
<feature type="region of interest" description="Disordered" evidence="2">
    <location>
        <begin position="128"/>
        <end position="239"/>
    </location>
</feature>
<dbReference type="GO" id="GO:0008270">
    <property type="term" value="F:zinc ion binding"/>
    <property type="evidence" value="ECO:0007669"/>
    <property type="project" value="UniProtKB-KW"/>
</dbReference>
<sequence>MKKQRQERSGADNCNAFVALTYYFKDERAPNPWPQVPKQSGGAFGSLGRSSAQPKKFGGGFGSSVSSSTGFGGSLIGRSSGGGGGGVEPDPDTIFNLLPSSFKQRKETAGFNVSRGGFGVGGGFGAAVSPSSRLLTSEPSSLMDIKSDDRCATPKSTENVVAGNISASRRGGFGNSPRTSEVMSPSKRSRTGRRTGRRGPRGPGHCFHCQEHGHISRECPKKATETDDIDESGGAEGTETDRFVYQVAVNESPTQPPTPSAQSTLPSLTTRDAHLNAKLENQKQRESYYAGYGYGKTTTSTAATGGSGIGSLMNSSSNTGFESGGRSSGAIVGVVAVSGGGCGVAAGAGGGSIKSPEVDKFSEQLDNALKLHHVAESTPTQSPRGLTQMGKGGGGGESSRITSNKHQQHHETMPTKSDSLPGRDPIKDISSEMLTIETRRIVMREGECHLEETTIINFPRLLPPNVRVITAQFVPVTSPQGV</sequence>